<keyword evidence="2" id="KW-1185">Reference proteome</keyword>
<dbReference type="InterPro" id="IPR008551">
    <property type="entry name" value="TANGO2"/>
</dbReference>
<organism evidence="1 2">
    <name type="scientific">Microbacterium immunditiarum</name>
    <dbReference type="NCBI Taxonomy" id="337480"/>
    <lineage>
        <taxon>Bacteria</taxon>
        <taxon>Bacillati</taxon>
        <taxon>Actinomycetota</taxon>
        <taxon>Actinomycetes</taxon>
        <taxon>Micrococcales</taxon>
        <taxon>Microbacteriaceae</taxon>
        <taxon>Microbacterium</taxon>
    </lineage>
</organism>
<name>A0A7Y9GQI4_9MICO</name>
<accession>A0A7Y9GQI4</accession>
<evidence type="ECO:0000313" key="1">
    <source>
        <dbReference type="EMBL" id="NYE20835.1"/>
    </source>
</evidence>
<dbReference type="Proteomes" id="UP000576969">
    <property type="component" value="Unassembled WGS sequence"/>
</dbReference>
<comment type="caution">
    <text evidence="1">The sequence shown here is derived from an EMBL/GenBank/DDBJ whole genome shotgun (WGS) entry which is preliminary data.</text>
</comment>
<protein>
    <recommendedName>
        <fullName evidence="3">NRDE family protein</fullName>
    </recommendedName>
</protein>
<evidence type="ECO:0008006" key="3">
    <source>
        <dbReference type="Google" id="ProtNLM"/>
    </source>
</evidence>
<reference evidence="1 2" key="1">
    <citation type="submission" date="2020-07" db="EMBL/GenBank/DDBJ databases">
        <title>Sequencing the genomes of 1000 actinobacteria strains.</title>
        <authorList>
            <person name="Klenk H.-P."/>
        </authorList>
    </citation>
    <scope>NUCLEOTIDE SEQUENCE [LARGE SCALE GENOMIC DNA]</scope>
    <source>
        <strain evidence="1 2">DSM 24662</strain>
    </source>
</reference>
<proteinExistence type="predicted"/>
<dbReference type="EMBL" id="JACCBV010000001">
    <property type="protein sequence ID" value="NYE20835.1"/>
    <property type="molecule type" value="Genomic_DNA"/>
</dbReference>
<dbReference type="AlphaFoldDB" id="A0A7Y9GQI4"/>
<sequence length="239" mass="26027">MCTVILRVPSDPGAPVRVLAIRDEDPVRAWLPLGRSWPDTHPDVVGVRDARAGGAWLAADPAKGRLAVLLNRADVATRPEEELVSRGGIVLASVEGSSPVGEPATHGFNLVEIDGGHARVVTWDAAALRTTDLAPGTHMIAHDDVDDPRTARIERWLPEFRTAEVPDADEGWWAPWLEIVERSTALPHDDDRTIIRDNRPFGYPTLSLLVCAASVRPSAVDLHYAEFDEPGQWNALALA</sequence>
<dbReference type="Pfam" id="PF05742">
    <property type="entry name" value="TANGO2"/>
    <property type="match status" value="1"/>
</dbReference>
<dbReference type="RefSeq" id="WP_179491058.1">
    <property type="nucleotide sequence ID" value="NZ_JACCBV010000001.1"/>
</dbReference>
<gene>
    <name evidence="1" type="ORF">BJ991_002863</name>
</gene>
<evidence type="ECO:0000313" key="2">
    <source>
        <dbReference type="Proteomes" id="UP000576969"/>
    </source>
</evidence>